<dbReference type="SUPFAM" id="SSF53335">
    <property type="entry name" value="S-adenosyl-L-methionine-dependent methyltransferases"/>
    <property type="match status" value="1"/>
</dbReference>
<dbReference type="GO" id="GO:0008610">
    <property type="term" value="P:lipid biosynthetic process"/>
    <property type="evidence" value="ECO:0007669"/>
    <property type="project" value="InterPro"/>
</dbReference>
<dbReference type="Gene3D" id="3.40.50.150">
    <property type="entry name" value="Vaccinia Virus protein VP39"/>
    <property type="match status" value="1"/>
</dbReference>
<accession>A0A1G5NDE5</accession>
<evidence type="ECO:0000256" key="2">
    <source>
        <dbReference type="ARBA" id="ARBA00022679"/>
    </source>
</evidence>
<proteinExistence type="predicted"/>
<keyword evidence="2" id="KW-0808">Transferase</keyword>
<keyword evidence="4" id="KW-1185">Reference proteome</keyword>
<dbReference type="AlphaFoldDB" id="A0A1G5NDE5"/>
<evidence type="ECO:0000256" key="1">
    <source>
        <dbReference type="ARBA" id="ARBA00022603"/>
    </source>
</evidence>
<dbReference type="PANTHER" id="PTHR40048">
    <property type="entry name" value="RHAMNOSYL O-METHYLTRANSFERASE"/>
    <property type="match status" value="1"/>
</dbReference>
<dbReference type="InterPro" id="IPR007072">
    <property type="entry name" value="RNMT_CmcI"/>
</dbReference>
<dbReference type="GO" id="GO:0008168">
    <property type="term" value="F:methyltransferase activity"/>
    <property type="evidence" value="ECO:0007669"/>
    <property type="project" value="UniProtKB-KW"/>
</dbReference>
<dbReference type="GO" id="GO:0071770">
    <property type="term" value="P:DIM/DIP cell wall layer assembly"/>
    <property type="evidence" value="ECO:0007669"/>
    <property type="project" value="TreeGrafter"/>
</dbReference>
<evidence type="ECO:0000313" key="3">
    <source>
        <dbReference type="EMBL" id="SCZ34620.1"/>
    </source>
</evidence>
<dbReference type="GO" id="GO:0032259">
    <property type="term" value="P:methylation"/>
    <property type="evidence" value="ECO:0007669"/>
    <property type="project" value="UniProtKB-KW"/>
</dbReference>
<organism evidence="3 4">
    <name type="scientific">Afifella marina DSM 2698</name>
    <dbReference type="NCBI Taxonomy" id="1120955"/>
    <lineage>
        <taxon>Bacteria</taxon>
        <taxon>Pseudomonadati</taxon>
        <taxon>Pseudomonadota</taxon>
        <taxon>Alphaproteobacteria</taxon>
        <taxon>Hyphomicrobiales</taxon>
        <taxon>Afifellaceae</taxon>
        <taxon>Afifella</taxon>
    </lineage>
</organism>
<dbReference type="GO" id="GO:0005886">
    <property type="term" value="C:plasma membrane"/>
    <property type="evidence" value="ECO:0007669"/>
    <property type="project" value="TreeGrafter"/>
</dbReference>
<protein>
    <submittedName>
        <fullName evidence="3">Cephalosporin hydroxylase</fullName>
    </submittedName>
</protein>
<dbReference type="RefSeq" id="WP_170130416.1">
    <property type="nucleotide sequence ID" value="NZ_FMVW01000003.1"/>
</dbReference>
<dbReference type="EMBL" id="FMVW01000003">
    <property type="protein sequence ID" value="SCZ34620.1"/>
    <property type="molecule type" value="Genomic_DNA"/>
</dbReference>
<dbReference type="InterPro" id="IPR029063">
    <property type="entry name" value="SAM-dependent_MTases_sf"/>
</dbReference>
<keyword evidence="1" id="KW-0489">Methyltransferase</keyword>
<dbReference type="Pfam" id="PF04989">
    <property type="entry name" value="RMNT_CmcI"/>
    <property type="match status" value="1"/>
</dbReference>
<reference evidence="3 4" key="1">
    <citation type="submission" date="2016-10" db="EMBL/GenBank/DDBJ databases">
        <authorList>
            <person name="de Groot N.N."/>
        </authorList>
    </citation>
    <scope>NUCLEOTIDE SEQUENCE [LARGE SCALE GENOMIC DNA]</scope>
    <source>
        <strain evidence="3 4">DSM 2698</strain>
    </source>
</reference>
<name>A0A1G5NDE5_AFIMA</name>
<gene>
    <name evidence="3" type="ORF">SAMN03080610_01728</name>
</gene>
<dbReference type="PANTHER" id="PTHR40048:SF1">
    <property type="entry name" value="RHAMNOSYL O-METHYLTRANSFERASE"/>
    <property type="match status" value="1"/>
</dbReference>
<dbReference type="Proteomes" id="UP000199347">
    <property type="component" value="Unassembled WGS sequence"/>
</dbReference>
<sequence>MRLSIPLEQINGFFFGFKRGRYFPTRRFPPLTSEEQAITDRFHRLYYRRLFSKATAPSEVSWLGHRVLKCPMDMITYQEIITETQPDLIIECGTKFGGSAFFLATICQLVGNGRIVTIDINAPDDPPKHNLITYLTGSSTDAAIVEQVKNMIRPDMRVMVILDSDHRAAHVRRELELYAPLVSSGCYLIVEDGNVNGHPVFPEHGPGPQEAIKDFLATDDRFELDTQRERHLLTLNPGGFLRRKGEAASA</sequence>
<evidence type="ECO:0000313" key="4">
    <source>
        <dbReference type="Proteomes" id="UP000199347"/>
    </source>
</evidence>